<dbReference type="Pfam" id="PF01381">
    <property type="entry name" value="HTH_3"/>
    <property type="match status" value="1"/>
</dbReference>
<dbReference type="GO" id="GO:0003677">
    <property type="term" value="F:DNA binding"/>
    <property type="evidence" value="ECO:0007669"/>
    <property type="project" value="UniProtKB-KW"/>
</dbReference>
<dbReference type="PANTHER" id="PTHR46558">
    <property type="entry name" value="TRACRIPTIONAL REGULATORY PROTEIN-RELATED-RELATED"/>
    <property type="match status" value="1"/>
</dbReference>
<evidence type="ECO:0000313" key="3">
    <source>
        <dbReference type="EMBL" id="CUM91854.1"/>
    </source>
</evidence>
<dbReference type="PROSITE" id="PS50943">
    <property type="entry name" value="HTH_CROC1"/>
    <property type="match status" value="1"/>
</dbReference>
<protein>
    <submittedName>
        <fullName evidence="3">HTH-type transcriptional regulator immR</fullName>
    </submittedName>
</protein>
<dbReference type="AlphaFoldDB" id="A0A173SMG2"/>
<organism evidence="3 4">
    <name type="scientific">Anaerostipes hadrus</name>
    <dbReference type="NCBI Taxonomy" id="649756"/>
    <lineage>
        <taxon>Bacteria</taxon>
        <taxon>Bacillati</taxon>
        <taxon>Bacillota</taxon>
        <taxon>Clostridia</taxon>
        <taxon>Lachnospirales</taxon>
        <taxon>Lachnospiraceae</taxon>
        <taxon>Anaerostipes</taxon>
    </lineage>
</organism>
<sequence>MDKTNTNKSTKLWKRLRQLRKEYCMTQEELGQKLNLKASTISDYENDISFPDNENLIKLAQIFKVTTDYLLGASNIRDRSILTPKDEKDISKDLDKIKEQIKNQENVIANCDGIEITEEDADYLMKAIDLALHRIKQKNKEKYTPKKYK</sequence>
<feature type="domain" description="HTH cro/C1-type" evidence="2">
    <location>
        <begin position="16"/>
        <end position="70"/>
    </location>
</feature>
<dbReference type="InterPro" id="IPR001387">
    <property type="entry name" value="Cro/C1-type_HTH"/>
</dbReference>
<dbReference type="PANTHER" id="PTHR46558:SF11">
    <property type="entry name" value="HTH-TYPE TRANSCRIPTIONAL REGULATOR XRE"/>
    <property type="match status" value="1"/>
</dbReference>
<name>A0A173SMG2_ANAHA</name>
<dbReference type="SMART" id="SM00530">
    <property type="entry name" value="HTH_XRE"/>
    <property type="match status" value="1"/>
</dbReference>
<dbReference type="EMBL" id="CYXY01000007">
    <property type="protein sequence ID" value="CUM91854.1"/>
    <property type="molecule type" value="Genomic_DNA"/>
</dbReference>
<dbReference type="RefSeq" id="WP_055072730.1">
    <property type="nucleotide sequence ID" value="NZ_CYXY01000007.1"/>
</dbReference>
<dbReference type="Gene3D" id="1.10.260.40">
    <property type="entry name" value="lambda repressor-like DNA-binding domains"/>
    <property type="match status" value="1"/>
</dbReference>
<accession>A0A173SMG2</accession>
<dbReference type="InterPro" id="IPR010982">
    <property type="entry name" value="Lambda_DNA-bd_dom_sf"/>
</dbReference>
<evidence type="ECO:0000259" key="2">
    <source>
        <dbReference type="PROSITE" id="PS50943"/>
    </source>
</evidence>
<keyword evidence="1" id="KW-0238">DNA-binding</keyword>
<reference evidence="3 4" key="1">
    <citation type="submission" date="2015-09" db="EMBL/GenBank/DDBJ databases">
        <authorList>
            <consortium name="Pathogen Informatics"/>
        </authorList>
    </citation>
    <scope>NUCLEOTIDE SEQUENCE [LARGE SCALE GENOMIC DNA]</scope>
    <source>
        <strain evidence="3 4">2789STDY5834959</strain>
    </source>
</reference>
<proteinExistence type="predicted"/>
<gene>
    <name evidence="3" type="primary">immR_2</name>
    <name evidence="3" type="ORF">ERS852571_01368</name>
</gene>
<evidence type="ECO:0000256" key="1">
    <source>
        <dbReference type="ARBA" id="ARBA00023125"/>
    </source>
</evidence>
<dbReference type="CDD" id="cd00093">
    <property type="entry name" value="HTH_XRE"/>
    <property type="match status" value="1"/>
</dbReference>
<dbReference type="Proteomes" id="UP000095553">
    <property type="component" value="Unassembled WGS sequence"/>
</dbReference>
<evidence type="ECO:0000313" key="4">
    <source>
        <dbReference type="Proteomes" id="UP000095553"/>
    </source>
</evidence>
<dbReference type="SUPFAM" id="SSF47413">
    <property type="entry name" value="lambda repressor-like DNA-binding domains"/>
    <property type="match status" value="1"/>
</dbReference>